<dbReference type="PANTHER" id="PTHR43649">
    <property type="entry name" value="ARABINOSE-BINDING PROTEIN-RELATED"/>
    <property type="match status" value="1"/>
</dbReference>
<dbReference type="Pfam" id="PF01547">
    <property type="entry name" value="SBP_bac_1"/>
    <property type="match status" value="1"/>
</dbReference>
<dbReference type="EMBL" id="JAAIVJ010000004">
    <property type="protein sequence ID" value="NEY90357.1"/>
    <property type="molecule type" value="Genomic_DNA"/>
</dbReference>
<comment type="caution">
    <text evidence="6">The sequence shown here is derived from an EMBL/GenBank/DDBJ whole genome shotgun (WGS) entry which is preliminary data.</text>
</comment>
<sequence>MGLTSNHPVSRRMFMKQTAALASVLAAYRATGAMAQGASLNILNSNTIWAEALTAGVAAEYKGAGLVGEANPYEAHYEKMLIELSQGSSTFDLVTTDNLWIVQPMANGWAAALDDIMAAMTEAPQMMLENLAQASVGYQQFNGKRYGIPMVMTTPILAYRKDLLEAAGLDVPKTWDDYREAAAKMHSAEVAGNVLLLGGQDAHASGDWGSRLMGMTKIEPHNDGVLDENRNVVFNSEGQGVKAINRLKEVLPYCPAGVEGFDYPEGSSIMQQGGAAMIITWSDVLLGLEDGPHKGKFGYTVSPTEQYEQQMVGGWSMLVNNASANKEEAAKFMAWMTEGRGYEIMREAGESSLCLQRDIDNPEVVAKAPTLQAFADFKTRGTSPVAIPPYREVNAVEVQRVIYEEVLAGVNGRKEAEQAMADAEARVKEVLAG</sequence>
<keyword evidence="4 5" id="KW-0732">Signal</keyword>
<organism evidence="6 7">
    <name type="scientific">Tabrizicola oligotrophica</name>
    <dbReference type="NCBI Taxonomy" id="2710650"/>
    <lineage>
        <taxon>Bacteria</taxon>
        <taxon>Pseudomonadati</taxon>
        <taxon>Pseudomonadota</taxon>
        <taxon>Alphaproteobacteria</taxon>
        <taxon>Rhodobacterales</taxon>
        <taxon>Paracoccaceae</taxon>
        <taxon>Tabrizicola</taxon>
    </lineage>
</organism>
<dbReference type="RefSeq" id="WP_164624751.1">
    <property type="nucleotide sequence ID" value="NZ_JAAIVJ010000004.1"/>
</dbReference>
<dbReference type="GO" id="GO:0042597">
    <property type="term" value="C:periplasmic space"/>
    <property type="evidence" value="ECO:0007669"/>
    <property type="project" value="UniProtKB-SubCell"/>
</dbReference>
<evidence type="ECO:0000313" key="6">
    <source>
        <dbReference type="EMBL" id="NEY90357.1"/>
    </source>
</evidence>
<dbReference type="AlphaFoldDB" id="A0A6M0QSE6"/>
<name>A0A6M0QSE6_9RHOB</name>
<feature type="chain" id="PRO_5026682870" evidence="5">
    <location>
        <begin position="36"/>
        <end position="433"/>
    </location>
</feature>
<evidence type="ECO:0000256" key="3">
    <source>
        <dbReference type="ARBA" id="ARBA00022448"/>
    </source>
</evidence>
<accession>A0A6M0QSE6</accession>
<dbReference type="Proteomes" id="UP000477782">
    <property type="component" value="Unassembled WGS sequence"/>
</dbReference>
<evidence type="ECO:0000256" key="1">
    <source>
        <dbReference type="ARBA" id="ARBA00004418"/>
    </source>
</evidence>
<protein>
    <submittedName>
        <fullName evidence="6">Extracellular solute-binding protein</fullName>
    </submittedName>
</protein>
<comment type="subcellular location">
    <subcellularLocation>
        <location evidence="1">Periplasm</location>
    </subcellularLocation>
</comment>
<evidence type="ECO:0000256" key="4">
    <source>
        <dbReference type="ARBA" id="ARBA00022729"/>
    </source>
</evidence>
<evidence type="ECO:0000256" key="2">
    <source>
        <dbReference type="ARBA" id="ARBA00008520"/>
    </source>
</evidence>
<reference evidence="6 7" key="1">
    <citation type="submission" date="2020-02" db="EMBL/GenBank/DDBJ databases">
        <authorList>
            <person name="Chen W.-M."/>
        </authorList>
    </citation>
    <scope>NUCLEOTIDE SEQUENCE [LARGE SCALE GENOMIC DNA]</scope>
    <source>
        <strain evidence="6 7">KMS-5</strain>
    </source>
</reference>
<feature type="signal peptide" evidence="5">
    <location>
        <begin position="1"/>
        <end position="35"/>
    </location>
</feature>
<evidence type="ECO:0000313" key="7">
    <source>
        <dbReference type="Proteomes" id="UP000477782"/>
    </source>
</evidence>
<dbReference type="InterPro" id="IPR006311">
    <property type="entry name" value="TAT_signal"/>
</dbReference>
<keyword evidence="7" id="KW-1185">Reference proteome</keyword>
<dbReference type="InterPro" id="IPR050490">
    <property type="entry name" value="Bact_solute-bd_prot1"/>
</dbReference>
<dbReference type="Gene3D" id="3.40.190.10">
    <property type="entry name" value="Periplasmic binding protein-like II"/>
    <property type="match status" value="2"/>
</dbReference>
<dbReference type="PANTHER" id="PTHR43649:SF34">
    <property type="entry name" value="ABC TRANSPORTER PERIPLASMIC-BINDING PROTEIN YCJN-RELATED"/>
    <property type="match status" value="1"/>
</dbReference>
<comment type="similarity">
    <text evidence="2">Belongs to the bacterial solute-binding protein 1 family.</text>
</comment>
<proteinExistence type="inferred from homology"/>
<dbReference type="SUPFAM" id="SSF53850">
    <property type="entry name" value="Periplasmic binding protein-like II"/>
    <property type="match status" value="1"/>
</dbReference>
<keyword evidence="3" id="KW-0813">Transport</keyword>
<evidence type="ECO:0000256" key="5">
    <source>
        <dbReference type="SAM" id="SignalP"/>
    </source>
</evidence>
<gene>
    <name evidence="6" type="ORF">G4Z14_08605</name>
</gene>
<dbReference type="InterPro" id="IPR006059">
    <property type="entry name" value="SBP"/>
</dbReference>
<dbReference type="PROSITE" id="PS51318">
    <property type="entry name" value="TAT"/>
    <property type="match status" value="1"/>
</dbReference>